<dbReference type="AlphaFoldDB" id="A0A371G180"/>
<reference evidence="1" key="1">
    <citation type="submission" date="2018-05" db="EMBL/GenBank/DDBJ databases">
        <title>Draft genome of Mucuna pruriens seed.</title>
        <authorList>
            <person name="Nnadi N.E."/>
            <person name="Vos R."/>
            <person name="Hasami M.H."/>
            <person name="Devisetty U.K."/>
            <person name="Aguiy J.C."/>
        </authorList>
    </citation>
    <scope>NUCLEOTIDE SEQUENCE [LARGE SCALE GENOMIC DNA]</scope>
    <source>
        <strain evidence="1">JCA_2017</strain>
    </source>
</reference>
<proteinExistence type="predicted"/>
<feature type="non-terminal residue" evidence="1">
    <location>
        <position position="1"/>
    </location>
</feature>
<dbReference type="Proteomes" id="UP000257109">
    <property type="component" value="Unassembled WGS sequence"/>
</dbReference>
<sequence length="250" mass="27720">MLITISLTTFSSCPASSNRSSKSVSAFVPPFFISPFLVFMISATDSWTSPTASLSDLSDPMLSILFAFHTKNTGAAARAALISEAVSNAVSSGGRGFDVSRQHGSLPSETLHTVSNVSLRNTSCRSITWPSRAARSKSGISLCWTSSWSVFTVKSFSDRVLNSWLANFRCVCHSSPSVLKMPRPRRSPRISVKGLPFGKLAKLVFRMYSTLRGFAVTTVRRAPRRRTTTVWVGDWAKCSVYQSRRRWRFW</sequence>
<accession>A0A371G180</accession>
<evidence type="ECO:0000313" key="2">
    <source>
        <dbReference type="Proteomes" id="UP000257109"/>
    </source>
</evidence>
<gene>
    <name evidence="1" type="ORF">CR513_34660</name>
</gene>
<dbReference type="OrthoDB" id="10508087at2759"/>
<protein>
    <submittedName>
        <fullName evidence="1">Uncharacterized protein</fullName>
    </submittedName>
</protein>
<organism evidence="1 2">
    <name type="scientific">Mucuna pruriens</name>
    <name type="common">Velvet bean</name>
    <name type="synonym">Dolichos pruriens</name>
    <dbReference type="NCBI Taxonomy" id="157652"/>
    <lineage>
        <taxon>Eukaryota</taxon>
        <taxon>Viridiplantae</taxon>
        <taxon>Streptophyta</taxon>
        <taxon>Embryophyta</taxon>
        <taxon>Tracheophyta</taxon>
        <taxon>Spermatophyta</taxon>
        <taxon>Magnoliopsida</taxon>
        <taxon>eudicotyledons</taxon>
        <taxon>Gunneridae</taxon>
        <taxon>Pentapetalae</taxon>
        <taxon>rosids</taxon>
        <taxon>fabids</taxon>
        <taxon>Fabales</taxon>
        <taxon>Fabaceae</taxon>
        <taxon>Papilionoideae</taxon>
        <taxon>50 kb inversion clade</taxon>
        <taxon>NPAAA clade</taxon>
        <taxon>indigoferoid/millettioid clade</taxon>
        <taxon>Phaseoleae</taxon>
        <taxon>Mucuna</taxon>
    </lineage>
</organism>
<comment type="caution">
    <text evidence="1">The sequence shown here is derived from an EMBL/GenBank/DDBJ whole genome shotgun (WGS) entry which is preliminary data.</text>
</comment>
<name>A0A371G180_MUCPR</name>
<evidence type="ECO:0000313" key="1">
    <source>
        <dbReference type="EMBL" id="RDX84302.1"/>
    </source>
</evidence>
<keyword evidence="2" id="KW-1185">Reference proteome</keyword>
<dbReference type="EMBL" id="QJKJ01007086">
    <property type="protein sequence ID" value="RDX84302.1"/>
    <property type="molecule type" value="Genomic_DNA"/>
</dbReference>